<evidence type="ECO:0000313" key="4">
    <source>
        <dbReference type="EMBL" id="GAB95848.1"/>
    </source>
</evidence>
<dbReference type="Proteomes" id="UP000008366">
    <property type="component" value="Unassembled WGS sequence"/>
</dbReference>
<accession>K6VI10</accession>
<organism evidence="4 5">
    <name type="scientific">Kineosphaera limosa NBRC 100340</name>
    <dbReference type="NCBI Taxonomy" id="1184609"/>
    <lineage>
        <taxon>Bacteria</taxon>
        <taxon>Bacillati</taxon>
        <taxon>Actinomycetota</taxon>
        <taxon>Actinomycetes</taxon>
        <taxon>Micrococcales</taxon>
        <taxon>Dermatophilaceae</taxon>
        <taxon>Kineosphaera</taxon>
    </lineage>
</organism>
<dbReference type="GO" id="GO:0003677">
    <property type="term" value="F:DNA binding"/>
    <property type="evidence" value="ECO:0007669"/>
    <property type="project" value="UniProtKB-KW"/>
</dbReference>
<feature type="region of interest" description="Disordered" evidence="2">
    <location>
        <begin position="95"/>
        <end position="124"/>
    </location>
</feature>
<dbReference type="Gene3D" id="1.10.260.40">
    <property type="entry name" value="lambda repressor-like DNA-binding domains"/>
    <property type="match status" value="1"/>
</dbReference>
<dbReference type="PANTHER" id="PTHR46797">
    <property type="entry name" value="HTH-TYPE TRANSCRIPTIONAL REGULATOR"/>
    <property type="match status" value="1"/>
</dbReference>
<dbReference type="STRING" id="1184609.KILIM_028_00020"/>
<sequence length="200" mass="20974">MSRLNRTLPGVPGASGAHVPGVRDLGAYLREQRQNAKLSVRQLSKAAGISNPYLSQIERGLRRPSAEILQALAKGLEVSAESLYQQAGLLDMPTAQEQAAAAEATSETGANGTGTAGPPGAAPDARVAIEADPRLTARQRRLLLDLYDSFVDPGDFIDATLADAPRAAPPSAAARAKNPKNTRTSRTRTAAERPQQGAKS</sequence>
<reference evidence="4 5" key="1">
    <citation type="submission" date="2012-08" db="EMBL/GenBank/DDBJ databases">
        <title>Whole genome shotgun sequence of Kineosphaera limosa NBRC 100340.</title>
        <authorList>
            <person name="Yoshida I."/>
            <person name="Isaki S."/>
            <person name="Hosoyama A."/>
            <person name="Tsuchikane K."/>
            <person name="Katsumata H."/>
            <person name="Ando Y."/>
            <person name="Ohji S."/>
            <person name="Hamada M."/>
            <person name="Tamura T."/>
            <person name="Yamazoe A."/>
            <person name="Yamazaki S."/>
            <person name="Fujita N."/>
        </authorList>
    </citation>
    <scope>NUCLEOTIDE SEQUENCE [LARGE SCALE GENOMIC DNA]</scope>
    <source>
        <strain evidence="4 5">NBRC 100340</strain>
    </source>
</reference>
<dbReference type="OrthoDB" id="4282897at2"/>
<evidence type="ECO:0000256" key="2">
    <source>
        <dbReference type="SAM" id="MobiDB-lite"/>
    </source>
</evidence>
<evidence type="ECO:0000259" key="3">
    <source>
        <dbReference type="PROSITE" id="PS50943"/>
    </source>
</evidence>
<feature type="region of interest" description="Disordered" evidence="2">
    <location>
        <begin position="162"/>
        <end position="200"/>
    </location>
</feature>
<evidence type="ECO:0000256" key="1">
    <source>
        <dbReference type="ARBA" id="ARBA00023125"/>
    </source>
</evidence>
<feature type="region of interest" description="Disordered" evidence="2">
    <location>
        <begin position="1"/>
        <end position="20"/>
    </location>
</feature>
<comment type="caution">
    <text evidence="4">The sequence shown here is derived from an EMBL/GenBank/DDBJ whole genome shotgun (WGS) entry which is preliminary data.</text>
</comment>
<dbReference type="GO" id="GO:0003700">
    <property type="term" value="F:DNA-binding transcription factor activity"/>
    <property type="evidence" value="ECO:0007669"/>
    <property type="project" value="TreeGrafter"/>
</dbReference>
<keyword evidence="5" id="KW-1185">Reference proteome</keyword>
<dbReference type="InterPro" id="IPR001387">
    <property type="entry name" value="Cro/C1-type_HTH"/>
</dbReference>
<dbReference type="SUPFAM" id="SSF47413">
    <property type="entry name" value="lambda repressor-like DNA-binding domains"/>
    <property type="match status" value="1"/>
</dbReference>
<dbReference type="GO" id="GO:0005829">
    <property type="term" value="C:cytosol"/>
    <property type="evidence" value="ECO:0007669"/>
    <property type="project" value="TreeGrafter"/>
</dbReference>
<dbReference type="PANTHER" id="PTHR46797:SF1">
    <property type="entry name" value="METHYLPHOSPHONATE SYNTHASE"/>
    <property type="match status" value="1"/>
</dbReference>
<protein>
    <submittedName>
        <fullName evidence="4">Putative Xre family DNA-binding protein</fullName>
    </submittedName>
</protein>
<dbReference type="InterPro" id="IPR010982">
    <property type="entry name" value="Lambda_DNA-bd_dom_sf"/>
</dbReference>
<keyword evidence="1 4" id="KW-0238">DNA-binding</keyword>
<dbReference type="PROSITE" id="PS50943">
    <property type="entry name" value="HTH_CROC1"/>
    <property type="match status" value="1"/>
</dbReference>
<feature type="compositionally biased region" description="Basic residues" evidence="2">
    <location>
        <begin position="177"/>
        <end position="186"/>
    </location>
</feature>
<dbReference type="AlphaFoldDB" id="K6VI10"/>
<feature type="compositionally biased region" description="Low complexity" evidence="2">
    <location>
        <begin position="162"/>
        <end position="176"/>
    </location>
</feature>
<dbReference type="InterPro" id="IPR050807">
    <property type="entry name" value="TransReg_Diox_bact_type"/>
</dbReference>
<feature type="compositionally biased region" description="Low complexity" evidence="2">
    <location>
        <begin position="95"/>
        <end position="110"/>
    </location>
</feature>
<dbReference type="SMART" id="SM00530">
    <property type="entry name" value="HTH_XRE"/>
    <property type="match status" value="1"/>
</dbReference>
<dbReference type="Pfam" id="PF01381">
    <property type="entry name" value="HTH_3"/>
    <property type="match status" value="1"/>
</dbReference>
<dbReference type="EMBL" id="BAHD01000028">
    <property type="protein sequence ID" value="GAB95848.1"/>
    <property type="molecule type" value="Genomic_DNA"/>
</dbReference>
<feature type="domain" description="HTH cro/C1-type" evidence="3">
    <location>
        <begin position="29"/>
        <end position="83"/>
    </location>
</feature>
<name>K6VI10_9MICO</name>
<proteinExistence type="predicted"/>
<gene>
    <name evidence="4" type="ORF">KILIM_028_00020</name>
</gene>
<dbReference type="RefSeq" id="WP_006592380.1">
    <property type="nucleotide sequence ID" value="NZ_BAHD01000028.1"/>
</dbReference>
<dbReference type="eggNOG" id="COG1396">
    <property type="taxonomic scope" value="Bacteria"/>
</dbReference>
<evidence type="ECO:0000313" key="5">
    <source>
        <dbReference type="Proteomes" id="UP000008366"/>
    </source>
</evidence>
<dbReference type="CDD" id="cd00093">
    <property type="entry name" value="HTH_XRE"/>
    <property type="match status" value="1"/>
</dbReference>